<dbReference type="Gene3D" id="3.80.20.20">
    <property type="entry name" value="Receptor L-domain"/>
    <property type="match status" value="2"/>
</dbReference>
<dbReference type="InParanoid" id="G0M8S1"/>
<dbReference type="HOGENOM" id="CLU_028064_0_1_1"/>
<dbReference type="Pfam" id="PF01030">
    <property type="entry name" value="Recep_L_domain"/>
    <property type="match status" value="2"/>
</dbReference>
<dbReference type="SUPFAM" id="SSF52058">
    <property type="entry name" value="L domain-like"/>
    <property type="match status" value="2"/>
</dbReference>
<keyword evidence="4" id="KW-1185">Reference proteome</keyword>
<evidence type="ECO:0000313" key="3">
    <source>
        <dbReference type="EMBL" id="EGT30957.1"/>
    </source>
</evidence>
<accession>G0M8S1</accession>
<proteinExistence type="predicted"/>
<feature type="domain" description="Receptor L-domain" evidence="2">
    <location>
        <begin position="74"/>
        <end position="170"/>
    </location>
</feature>
<dbReference type="InterPro" id="IPR000494">
    <property type="entry name" value="Rcpt_L-dom"/>
</dbReference>
<dbReference type="OrthoDB" id="5864636at2759"/>
<gene>
    <name evidence="3" type="ORF">CAEBREN_08081</name>
</gene>
<evidence type="ECO:0000313" key="4">
    <source>
        <dbReference type="Proteomes" id="UP000008068"/>
    </source>
</evidence>
<feature type="chain" id="PRO_5003402863" description="Receptor L-domain domain-containing protein" evidence="1">
    <location>
        <begin position="22"/>
        <end position="396"/>
    </location>
</feature>
<evidence type="ECO:0000259" key="2">
    <source>
        <dbReference type="Pfam" id="PF01030"/>
    </source>
</evidence>
<dbReference type="FunCoup" id="G0M8S1">
    <property type="interactions" value="12"/>
</dbReference>
<dbReference type="AlphaFoldDB" id="G0M8S1"/>
<dbReference type="InterPro" id="IPR036941">
    <property type="entry name" value="Rcpt_L-dom_sf"/>
</dbReference>
<feature type="signal peptide" evidence="1">
    <location>
        <begin position="1"/>
        <end position="21"/>
    </location>
</feature>
<evidence type="ECO:0000256" key="1">
    <source>
        <dbReference type="SAM" id="SignalP"/>
    </source>
</evidence>
<protein>
    <recommendedName>
        <fullName evidence="2">Receptor L-domain domain-containing protein</fullName>
    </recommendedName>
</protein>
<dbReference type="STRING" id="135651.G0M8S1"/>
<dbReference type="InterPro" id="IPR053079">
    <property type="entry name" value="SPS2_domain"/>
</dbReference>
<dbReference type="OMA" id="NVHGDVI"/>
<reference evidence="4" key="1">
    <citation type="submission" date="2011-07" db="EMBL/GenBank/DDBJ databases">
        <authorList>
            <consortium name="Caenorhabditis brenneri Sequencing and Analysis Consortium"/>
            <person name="Wilson R.K."/>
        </authorList>
    </citation>
    <scope>NUCLEOTIDE SEQUENCE [LARGE SCALE GENOMIC DNA]</scope>
    <source>
        <strain evidence="4">PB2801</strain>
    </source>
</reference>
<name>G0M8S1_CAEBE</name>
<dbReference type="PANTHER" id="PTHR21662:SF61">
    <property type="entry name" value="RECEPTOR L-DOMAIN DOMAIN-CONTAINING PROTEIN"/>
    <property type="match status" value="1"/>
</dbReference>
<keyword evidence="1" id="KW-0732">Signal</keyword>
<feature type="domain" description="Receptor L-domain" evidence="2">
    <location>
        <begin position="255"/>
        <end position="352"/>
    </location>
</feature>
<dbReference type="EMBL" id="GL379787">
    <property type="protein sequence ID" value="EGT30957.1"/>
    <property type="molecule type" value="Genomic_DNA"/>
</dbReference>
<sequence length="396" mass="43333">MTSTLPVILLFLFSTFSIVLPDDGHWTLVGNVSVVVTEVTSVSVTVISDLKCDLNCTFNATFIGSANLSKFPRNCSTICASPLYIGSDTDLTEKQLTNAFKNMKHLIGGLTVNGSKFKSGKFLAGLETVDCDNIGFFKWSSNDNLTEIGLPNLKTVACQVEISSNKKLTNLNLPKMTPTPNLSSNDTNSSRINVEISNNSPDLCITIQEMTNLLSEENVDIGTIPSKYCNTSSTSNSTDKTCGLENSTLAAMESGCVQVQGDVFIGADEEEFVHKLESVESIYGSLTIDGTNLTNIDFLGGLERVITLRDNQTAILIQYNQNLVNVSFPSLNKVYSNALNPIVFFNNSEELSKDSETCFSIRTVLNTSDSWVPTFDGQQCGEPVNRKYKKKKFQKK</sequence>
<dbReference type="Proteomes" id="UP000008068">
    <property type="component" value="Unassembled WGS sequence"/>
</dbReference>
<dbReference type="PANTHER" id="PTHR21662">
    <property type="entry name" value="RECEPTOR PROTEIN-TYROSINE KINASE"/>
    <property type="match status" value="1"/>
</dbReference>
<organism evidence="4">
    <name type="scientific">Caenorhabditis brenneri</name>
    <name type="common">Nematode worm</name>
    <dbReference type="NCBI Taxonomy" id="135651"/>
    <lineage>
        <taxon>Eukaryota</taxon>
        <taxon>Metazoa</taxon>
        <taxon>Ecdysozoa</taxon>
        <taxon>Nematoda</taxon>
        <taxon>Chromadorea</taxon>
        <taxon>Rhabditida</taxon>
        <taxon>Rhabditina</taxon>
        <taxon>Rhabditomorpha</taxon>
        <taxon>Rhabditoidea</taxon>
        <taxon>Rhabditidae</taxon>
        <taxon>Peloderinae</taxon>
        <taxon>Caenorhabditis</taxon>
    </lineage>
</organism>